<keyword evidence="7" id="KW-1185">Reference proteome</keyword>
<dbReference type="InterPro" id="IPR039650">
    <property type="entry name" value="HdrA-like"/>
</dbReference>
<dbReference type="Proteomes" id="UP000450917">
    <property type="component" value="Unassembled WGS sequence"/>
</dbReference>
<dbReference type="SUPFAM" id="SSF51905">
    <property type="entry name" value="FAD/NAD(P)-binding domain"/>
    <property type="match status" value="1"/>
</dbReference>
<dbReference type="Gene3D" id="3.50.50.60">
    <property type="entry name" value="FAD/NAD(P)-binding domain"/>
    <property type="match status" value="1"/>
</dbReference>
<sequence length="493" mass="53556">MYTRSYTCIQVLREEQQSTDTSTYRKTFRGGIVMQVHDQWDVIVVGGGTAGAPAAIAAARNGAKVLVVEKNGYLGGASTSALVSPYANHYDAHGEPTIAGLFKEILDSLKEMGACHGPIRPKEGNPPWGKNPVITPFDDEYLKFVLTKMAKDAGVSFLYHTLLKDVWVEDGVVKGITVFNKSGAHTLFSKVIVDCTGDADVAVKAGAKTVKGREKDGEKMPVTVYCRVGNVNVDRVEEEIKRNRDNFRWYAIGSAEGDLPAGSQRKQLFCSGFWQEIAAAKVNGEYNIGRETLNLFTNVREGEVTVNATRVNFIDGTNASEVTAAEVELRYQTMSVVDFLRKRVPGFEKSFLIKTANEAGIRETHRIIGEYILTQEDVVKGTRFDDVVARGGYAIDIHNPGDSKSTWIQVDDSYDVPYRALLPVELEGLLVAGRCISATHEAAAAVRAMPSCVAIGEAAGTAAALATTRGLTPKTIDVQELKQVLTQNGVLLA</sequence>
<dbReference type="PANTHER" id="PTHR43498">
    <property type="entry name" value="FERREDOXIN:COB-COM HETERODISULFIDE REDUCTASE SUBUNIT A"/>
    <property type="match status" value="1"/>
</dbReference>
<proteinExistence type="predicted"/>
<dbReference type="GO" id="GO:0016491">
    <property type="term" value="F:oxidoreductase activity"/>
    <property type="evidence" value="ECO:0007669"/>
    <property type="project" value="UniProtKB-KW"/>
</dbReference>
<dbReference type="InterPro" id="IPR036188">
    <property type="entry name" value="FAD/NAD-bd_sf"/>
</dbReference>
<evidence type="ECO:0000256" key="2">
    <source>
        <dbReference type="ARBA" id="ARBA00022723"/>
    </source>
</evidence>
<gene>
    <name evidence="6" type="ORF">GNP93_05375</name>
</gene>
<evidence type="ECO:0000256" key="5">
    <source>
        <dbReference type="ARBA" id="ARBA00023014"/>
    </source>
</evidence>
<evidence type="ECO:0000256" key="3">
    <source>
        <dbReference type="ARBA" id="ARBA00023002"/>
    </source>
</evidence>
<keyword evidence="1" id="KW-0004">4Fe-4S</keyword>
<reference evidence="6 7" key="1">
    <citation type="submission" date="2019-11" db="EMBL/GenBank/DDBJ databases">
        <title>Draft genome sequences of five Paenibacillus species of dairy origin.</title>
        <authorList>
            <person name="Olajide A.M."/>
            <person name="Chen S."/>
            <person name="Lapointe G."/>
        </authorList>
    </citation>
    <scope>NUCLEOTIDE SEQUENCE [LARGE SCALE GENOMIC DNA]</scope>
    <source>
        <strain evidence="6 7">2CS3</strain>
    </source>
</reference>
<evidence type="ECO:0000313" key="6">
    <source>
        <dbReference type="EMBL" id="MUG70107.1"/>
    </source>
</evidence>
<evidence type="ECO:0000256" key="1">
    <source>
        <dbReference type="ARBA" id="ARBA00022485"/>
    </source>
</evidence>
<dbReference type="EMBL" id="WNZX01000003">
    <property type="protein sequence ID" value="MUG70107.1"/>
    <property type="molecule type" value="Genomic_DNA"/>
</dbReference>
<dbReference type="PANTHER" id="PTHR43498:SF1">
    <property type="entry name" value="COB--COM HETERODISULFIDE REDUCTASE IRON-SULFUR SUBUNIT A"/>
    <property type="match status" value="1"/>
</dbReference>
<name>A0A7X3CSL2_9BACL</name>
<comment type="caution">
    <text evidence="6">The sequence shown here is derived from an EMBL/GenBank/DDBJ whole genome shotgun (WGS) entry which is preliminary data.</text>
</comment>
<dbReference type="Pfam" id="PF12831">
    <property type="entry name" value="FAD_oxidored"/>
    <property type="match status" value="1"/>
</dbReference>
<evidence type="ECO:0000313" key="7">
    <source>
        <dbReference type="Proteomes" id="UP000450917"/>
    </source>
</evidence>
<organism evidence="6 7">
    <name type="scientific">Paenibacillus validus</name>
    <dbReference type="NCBI Taxonomy" id="44253"/>
    <lineage>
        <taxon>Bacteria</taxon>
        <taxon>Bacillati</taxon>
        <taxon>Bacillota</taxon>
        <taxon>Bacilli</taxon>
        <taxon>Bacillales</taxon>
        <taxon>Paenibacillaceae</taxon>
        <taxon>Paenibacillus</taxon>
    </lineage>
</organism>
<dbReference type="AlphaFoldDB" id="A0A7X3CSL2"/>
<dbReference type="GO" id="GO:0051539">
    <property type="term" value="F:4 iron, 4 sulfur cluster binding"/>
    <property type="evidence" value="ECO:0007669"/>
    <property type="project" value="UniProtKB-KW"/>
</dbReference>
<keyword evidence="4" id="KW-0408">Iron</keyword>
<evidence type="ECO:0000256" key="4">
    <source>
        <dbReference type="ARBA" id="ARBA00023004"/>
    </source>
</evidence>
<keyword evidence="2" id="KW-0479">Metal-binding</keyword>
<protein>
    <submittedName>
        <fullName evidence="6">FAD-dependent oxidoreductase</fullName>
    </submittedName>
</protein>
<accession>A0A7X3CSL2</accession>
<dbReference type="GO" id="GO:0046872">
    <property type="term" value="F:metal ion binding"/>
    <property type="evidence" value="ECO:0007669"/>
    <property type="project" value="UniProtKB-KW"/>
</dbReference>
<keyword evidence="5" id="KW-0411">Iron-sulfur</keyword>
<keyword evidence="3" id="KW-0560">Oxidoreductase</keyword>